<accession>A0ABN5U111</accession>
<sequence>MIDGWQCDTGHGGKSGRYRQFADMALEYVFNLHHWGLE</sequence>
<evidence type="ECO:0000313" key="1">
    <source>
        <dbReference type="EMBL" id="AZQ12875.1"/>
    </source>
</evidence>
<keyword evidence="2" id="KW-1185">Reference proteome</keyword>
<name>A0ABN5U111_9GAMM</name>
<gene>
    <name evidence="1" type="ORF">STH12_03823</name>
</gene>
<dbReference type="EMBL" id="CP020373">
    <property type="protein sequence ID" value="AZQ12875.1"/>
    <property type="molecule type" value="Genomic_DNA"/>
</dbReference>
<organism evidence="1 2">
    <name type="scientific">Shewanella khirikhana</name>
    <dbReference type="NCBI Taxonomy" id="1965282"/>
    <lineage>
        <taxon>Bacteria</taxon>
        <taxon>Pseudomonadati</taxon>
        <taxon>Pseudomonadota</taxon>
        <taxon>Gammaproteobacteria</taxon>
        <taxon>Alteromonadales</taxon>
        <taxon>Shewanellaceae</taxon>
        <taxon>Shewanella</taxon>
    </lineage>
</organism>
<dbReference type="Proteomes" id="UP000278437">
    <property type="component" value="Chromosome"/>
</dbReference>
<proteinExistence type="predicted"/>
<evidence type="ECO:0000313" key="2">
    <source>
        <dbReference type="Proteomes" id="UP000278437"/>
    </source>
</evidence>
<protein>
    <submittedName>
        <fullName evidence="1">Uncharacterized protein</fullName>
    </submittedName>
</protein>
<reference evidence="2" key="1">
    <citation type="submission" date="2017-03" db="EMBL/GenBank/DDBJ databases">
        <title>Full genome sequence of a non-lethal Shewanella isolate that potentiates virulence of Vibio parahaemolyticus causing acute hepatopancreatic necrosis disease (AHPND) in shrimp.</title>
        <authorList>
            <person name="Prachumwat A."/>
            <person name="Sritunyalucksana K."/>
        </authorList>
    </citation>
    <scope>NUCLEOTIDE SEQUENCE [LARGE SCALE GENOMIC DNA]</scope>
    <source>
        <strain evidence="2">TH2012</strain>
    </source>
</reference>